<gene>
    <name evidence="6" type="ORF">EJ08DRAFT_687982</name>
</gene>
<dbReference type="InterPro" id="IPR006176">
    <property type="entry name" value="3-OHacyl-CoA_DH_NAD-bd"/>
</dbReference>
<keyword evidence="2" id="KW-0560">Oxidoreductase</keyword>
<dbReference type="InterPro" id="IPR013328">
    <property type="entry name" value="6PGD_dom2"/>
</dbReference>
<dbReference type="Pfam" id="PF02737">
    <property type="entry name" value="3HCDH_N"/>
    <property type="match status" value="1"/>
</dbReference>
<feature type="domain" description="3-hydroxyacyl-CoA dehydrogenase NAD binding" evidence="5">
    <location>
        <begin position="17"/>
        <end position="188"/>
    </location>
</feature>
<dbReference type="Pfam" id="PF00725">
    <property type="entry name" value="3HCDH"/>
    <property type="match status" value="1"/>
</dbReference>
<dbReference type="InterPro" id="IPR006108">
    <property type="entry name" value="3HC_DH_C"/>
</dbReference>
<organism evidence="6 7">
    <name type="scientific">Tothia fuscella</name>
    <dbReference type="NCBI Taxonomy" id="1048955"/>
    <lineage>
        <taxon>Eukaryota</taxon>
        <taxon>Fungi</taxon>
        <taxon>Dikarya</taxon>
        <taxon>Ascomycota</taxon>
        <taxon>Pezizomycotina</taxon>
        <taxon>Dothideomycetes</taxon>
        <taxon>Pleosporomycetidae</taxon>
        <taxon>Venturiales</taxon>
        <taxon>Cylindrosympodiaceae</taxon>
        <taxon>Tothia</taxon>
    </lineage>
</organism>
<comment type="caution">
    <text evidence="6">The sequence shown here is derived from an EMBL/GenBank/DDBJ whole genome shotgun (WGS) entry which is preliminary data.</text>
</comment>
<evidence type="ECO:0000256" key="1">
    <source>
        <dbReference type="ARBA" id="ARBA00009463"/>
    </source>
</evidence>
<evidence type="ECO:0000256" key="3">
    <source>
        <dbReference type="PIRSR" id="PIRSR000105-1"/>
    </source>
</evidence>
<sequence length="292" mass="32535">MDASTELYTTAFVEGKHVTVIGGGVLGRRLCLMWSCTGRPVCLFDTSVTQAQQAKEYVDENIAAQMQKMNSSSRGELKISTDLQEAVKDAWMVIEAIPEVLSLKIEIFGRLNKLSQPDTILATNSSSIKSSQILENVQHRQRVLNTHYYMPPNSACVELMSCGETDPRIIPFLSQQCESVGFKPCEVKKQSTGLIYNRVWAAIKRECLDVLAEGVAEPEDIDVLFKDWFHAEKGPCQMMDEVGLDTVYNIEKVYIADRGLSGESNEWLKREYVDKGKLGNKSGGNGLIGRKV</sequence>
<evidence type="ECO:0000259" key="4">
    <source>
        <dbReference type="Pfam" id="PF00725"/>
    </source>
</evidence>
<evidence type="ECO:0000313" key="7">
    <source>
        <dbReference type="Proteomes" id="UP000800235"/>
    </source>
</evidence>
<comment type="similarity">
    <text evidence="1">Belongs to the 3-hydroxyacyl-CoA dehydrogenase family.</text>
</comment>
<dbReference type="InterPro" id="IPR036291">
    <property type="entry name" value="NAD(P)-bd_dom_sf"/>
</dbReference>
<dbReference type="AlphaFoldDB" id="A0A9P4NS95"/>
<dbReference type="InterPro" id="IPR022694">
    <property type="entry name" value="3-OHacyl-CoA_DH"/>
</dbReference>
<feature type="site" description="Important for catalytic activity" evidence="3">
    <location>
        <position position="147"/>
    </location>
</feature>
<name>A0A9P4NS95_9PEZI</name>
<dbReference type="PANTHER" id="PTHR48075">
    <property type="entry name" value="3-HYDROXYACYL-COA DEHYDROGENASE FAMILY PROTEIN"/>
    <property type="match status" value="1"/>
</dbReference>
<dbReference type="EMBL" id="MU007040">
    <property type="protein sequence ID" value="KAF2430316.1"/>
    <property type="molecule type" value="Genomic_DNA"/>
</dbReference>
<proteinExistence type="inferred from homology"/>
<dbReference type="GO" id="GO:0070403">
    <property type="term" value="F:NAD+ binding"/>
    <property type="evidence" value="ECO:0007669"/>
    <property type="project" value="InterPro"/>
</dbReference>
<dbReference type="Gene3D" id="3.40.50.720">
    <property type="entry name" value="NAD(P)-binding Rossmann-like Domain"/>
    <property type="match status" value="1"/>
</dbReference>
<dbReference type="SUPFAM" id="SSF48179">
    <property type="entry name" value="6-phosphogluconate dehydrogenase C-terminal domain-like"/>
    <property type="match status" value="1"/>
</dbReference>
<keyword evidence="7" id="KW-1185">Reference proteome</keyword>
<dbReference type="PANTHER" id="PTHR48075:SF3">
    <property type="entry name" value="3-HYDROXYACYL-COA DEHYDROGENASE"/>
    <property type="match status" value="1"/>
</dbReference>
<dbReference type="GO" id="GO:0006631">
    <property type="term" value="P:fatty acid metabolic process"/>
    <property type="evidence" value="ECO:0007669"/>
    <property type="project" value="InterPro"/>
</dbReference>
<reference evidence="6" key="1">
    <citation type="journal article" date="2020" name="Stud. Mycol.">
        <title>101 Dothideomycetes genomes: a test case for predicting lifestyles and emergence of pathogens.</title>
        <authorList>
            <person name="Haridas S."/>
            <person name="Albert R."/>
            <person name="Binder M."/>
            <person name="Bloem J."/>
            <person name="Labutti K."/>
            <person name="Salamov A."/>
            <person name="Andreopoulos B."/>
            <person name="Baker S."/>
            <person name="Barry K."/>
            <person name="Bills G."/>
            <person name="Bluhm B."/>
            <person name="Cannon C."/>
            <person name="Castanera R."/>
            <person name="Culley D."/>
            <person name="Daum C."/>
            <person name="Ezra D."/>
            <person name="Gonzalez J."/>
            <person name="Henrissat B."/>
            <person name="Kuo A."/>
            <person name="Liang C."/>
            <person name="Lipzen A."/>
            <person name="Lutzoni F."/>
            <person name="Magnuson J."/>
            <person name="Mondo S."/>
            <person name="Nolan M."/>
            <person name="Ohm R."/>
            <person name="Pangilinan J."/>
            <person name="Park H.-J."/>
            <person name="Ramirez L."/>
            <person name="Alfaro M."/>
            <person name="Sun H."/>
            <person name="Tritt A."/>
            <person name="Yoshinaga Y."/>
            <person name="Zwiers L.-H."/>
            <person name="Turgeon B."/>
            <person name="Goodwin S."/>
            <person name="Spatafora J."/>
            <person name="Crous P."/>
            <person name="Grigoriev I."/>
        </authorList>
    </citation>
    <scope>NUCLEOTIDE SEQUENCE</scope>
    <source>
        <strain evidence="6">CBS 130266</strain>
    </source>
</reference>
<dbReference type="GO" id="GO:0016616">
    <property type="term" value="F:oxidoreductase activity, acting on the CH-OH group of donors, NAD or NADP as acceptor"/>
    <property type="evidence" value="ECO:0007669"/>
    <property type="project" value="InterPro"/>
</dbReference>
<dbReference type="Proteomes" id="UP000800235">
    <property type="component" value="Unassembled WGS sequence"/>
</dbReference>
<evidence type="ECO:0000256" key="2">
    <source>
        <dbReference type="ARBA" id="ARBA00023002"/>
    </source>
</evidence>
<dbReference type="Gene3D" id="1.10.1040.10">
    <property type="entry name" value="N-(1-d-carboxylethyl)-l-norvaline Dehydrogenase, domain 2"/>
    <property type="match status" value="1"/>
</dbReference>
<dbReference type="OrthoDB" id="5958943at2759"/>
<feature type="domain" description="3-hydroxyacyl-CoA dehydrogenase C-terminal" evidence="4">
    <location>
        <begin position="193"/>
        <end position="284"/>
    </location>
</feature>
<dbReference type="InterPro" id="IPR008927">
    <property type="entry name" value="6-PGluconate_DH-like_C_sf"/>
</dbReference>
<evidence type="ECO:0000313" key="6">
    <source>
        <dbReference type="EMBL" id="KAF2430316.1"/>
    </source>
</evidence>
<protein>
    <submittedName>
        <fullName evidence="6">NAD(P)-binding protein</fullName>
    </submittedName>
</protein>
<dbReference type="PIRSF" id="PIRSF000105">
    <property type="entry name" value="HCDH"/>
    <property type="match status" value="1"/>
</dbReference>
<dbReference type="SUPFAM" id="SSF51735">
    <property type="entry name" value="NAD(P)-binding Rossmann-fold domains"/>
    <property type="match status" value="1"/>
</dbReference>
<evidence type="ECO:0000259" key="5">
    <source>
        <dbReference type="Pfam" id="PF02737"/>
    </source>
</evidence>
<accession>A0A9P4NS95</accession>